<evidence type="ECO:0000313" key="12">
    <source>
        <dbReference type="EMBL" id="MFB9831002.1"/>
    </source>
</evidence>
<evidence type="ECO:0000256" key="5">
    <source>
        <dbReference type="ARBA" id="ARBA00022490"/>
    </source>
</evidence>
<evidence type="ECO:0000256" key="1">
    <source>
        <dbReference type="ARBA" id="ARBA00004496"/>
    </source>
</evidence>
<dbReference type="Proteomes" id="UP001589627">
    <property type="component" value="Unassembled WGS sequence"/>
</dbReference>
<sequence length="409" mass="44528">MSLDAAPTPPEELRNTMVDQLIAWGSLHIPRVEAAMRGVPRHLFVPDVAVEAAYAHDGVITHPGADGRPRSMASAPGIVAQMLEQLDVQPGHRVLEIGAGTGYNAALLAHLVGPDGHVTTIDIDGDVVDAARSGLAAAGYGSVHVICGDGEYGYPGHAPYDRIIVTAGAWDVPPAWSDQLTMDGRIVVPLRVRGLTRSVALERGNGFWRSRSMIYCGFIPMRGAGYCPESTVRLRDDIEVFLRLDDRQSVDPEALGGALKHPACHTWLGVNATESELGHFEFWLATMDGFCRLLARGDAIEGMLVEPMYRWGSMAVFDLDTFAYLTMREAPRGDDGTRIFELGVCAYGPQGEQLADRVTEQIRRWDRHGRSLTNTWIEVHPAGTATDVAGHLVAEKRHTRIIIRTAPAS</sequence>
<evidence type="ECO:0000256" key="3">
    <source>
        <dbReference type="ARBA" id="ARBA00011890"/>
    </source>
</evidence>
<evidence type="ECO:0000256" key="8">
    <source>
        <dbReference type="ARBA" id="ARBA00022691"/>
    </source>
</evidence>
<dbReference type="InterPro" id="IPR000682">
    <property type="entry name" value="PCMT"/>
</dbReference>
<evidence type="ECO:0000256" key="9">
    <source>
        <dbReference type="ARBA" id="ARBA00030757"/>
    </source>
</evidence>
<keyword evidence="13" id="KW-1185">Reference proteome</keyword>
<accession>A0ABV5YA83</accession>
<reference evidence="12 13" key="1">
    <citation type="submission" date="2024-09" db="EMBL/GenBank/DDBJ databases">
        <authorList>
            <person name="Sun Q."/>
            <person name="Mori K."/>
        </authorList>
    </citation>
    <scope>NUCLEOTIDE SEQUENCE [LARGE SCALE GENOMIC DNA]</scope>
    <source>
        <strain evidence="12 13">TBRC 0563</strain>
    </source>
</reference>
<evidence type="ECO:0000313" key="13">
    <source>
        <dbReference type="Proteomes" id="UP001589627"/>
    </source>
</evidence>
<dbReference type="PANTHER" id="PTHR11579:SF0">
    <property type="entry name" value="PROTEIN-L-ISOASPARTATE(D-ASPARTATE) O-METHYLTRANSFERASE"/>
    <property type="match status" value="1"/>
</dbReference>
<dbReference type="EMBL" id="JBHLZP010000006">
    <property type="protein sequence ID" value="MFB9831002.1"/>
    <property type="molecule type" value="Genomic_DNA"/>
</dbReference>
<dbReference type="RefSeq" id="WP_378194193.1">
    <property type="nucleotide sequence ID" value="NZ_JBHLZP010000006.1"/>
</dbReference>
<dbReference type="PROSITE" id="PS01279">
    <property type="entry name" value="PCMT"/>
    <property type="match status" value="1"/>
</dbReference>
<dbReference type="Pfam" id="PF01135">
    <property type="entry name" value="PCMT"/>
    <property type="match status" value="1"/>
</dbReference>
<keyword evidence="8" id="KW-0949">S-adenosyl-L-methionine</keyword>
<comment type="caution">
    <text evidence="12">The sequence shown here is derived from an EMBL/GenBank/DDBJ whole genome shotgun (WGS) entry which is preliminary data.</text>
</comment>
<dbReference type="NCBIfam" id="TIGR04364">
    <property type="entry name" value="methyltran_FxLD"/>
    <property type="match status" value="1"/>
</dbReference>
<keyword evidence="6 12" id="KW-0489">Methyltransferase</keyword>
<evidence type="ECO:0000256" key="4">
    <source>
        <dbReference type="ARBA" id="ARBA00013346"/>
    </source>
</evidence>
<keyword evidence="7" id="KW-0808">Transferase</keyword>
<dbReference type="InterPro" id="IPR029063">
    <property type="entry name" value="SAM-dependent_MTases_sf"/>
</dbReference>
<dbReference type="GO" id="GO:0008168">
    <property type="term" value="F:methyltransferase activity"/>
    <property type="evidence" value="ECO:0007669"/>
    <property type="project" value="UniProtKB-KW"/>
</dbReference>
<comment type="similarity">
    <text evidence="2">Belongs to the methyltransferase superfamily. L-isoaspartyl/D-aspartyl protein methyltransferase family.</text>
</comment>
<proteinExistence type="inferred from homology"/>
<dbReference type="Gene3D" id="3.40.50.150">
    <property type="entry name" value="Vaccinia Virus protein VP39"/>
    <property type="match status" value="1"/>
</dbReference>
<dbReference type="GO" id="GO:0032259">
    <property type="term" value="P:methylation"/>
    <property type="evidence" value="ECO:0007669"/>
    <property type="project" value="UniProtKB-KW"/>
</dbReference>
<evidence type="ECO:0000256" key="11">
    <source>
        <dbReference type="ARBA" id="ARBA00031350"/>
    </source>
</evidence>
<gene>
    <name evidence="12" type="primary">fxlM</name>
    <name evidence="12" type="ORF">ACFFNX_02205</name>
</gene>
<keyword evidence="5" id="KW-0963">Cytoplasm</keyword>
<organism evidence="12 13">
    <name type="scientific">Actinoallomurus acaciae</name>
    <dbReference type="NCBI Taxonomy" id="502577"/>
    <lineage>
        <taxon>Bacteria</taxon>
        <taxon>Bacillati</taxon>
        <taxon>Actinomycetota</taxon>
        <taxon>Actinomycetes</taxon>
        <taxon>Streptosporangiales</taxon>
        <taxon>Thermomonosporaceae</taxon>
        <taxon>Actinoallomurus</taxon>
    </lineage>
</organism>
<evidence type="ECO:0000256" key="7">
    <source>
        <dbReference type="ARBA" id="ARBA00022679"/>
    </source>
</evidence>
<dbReference type="CDD" id="cd02440">
    <property type="entry name" value="AdoMet_MTases"/>
    <property type="match status" value="1"/>
</dbReference>
<evidence type="ECO:0000256" key="6">
    <source>
        <dbReference type="ARBA" id="ARBA00022603"/>
    </source>
</evidence>
<dbReference type="PANTHER" id="PTHR11579">
    <property type="entry name" value="PROTEIN-L-ISOASPARTATE O-METHYLTRANSFERASE"/>
    <property type="match status" value="1"/>
</dbReference>
<dbReference type="InterPro" id="IPR027573">
    <property type="entry name" value="Methyltran_FxLD"/>
</dbReference>
<protein>
    <recommendedName>
        <fullName evidence="4">Protein-L-isoaspartate O-methyltransferase</fullName>
        <ecNumber evidence="3">2.1.1.77</ecNumber>
    </recommendedName>
    <alternativeName>
        <fullName evidence="11">L-isoaspartyl protein carboxyl methyltransferase</fullName>
    </alternativeName>
    <alternativeName>
        <fullName evidence="9">Protein L-isoaspartyl methyltransferase</fullName>
    </alternativeName>
    <alternativeName>
        <fullName evidence="10">Protein-beta-aspartate methyltransferase</fullName>
    </alternativeName>
</protein>
<dbReference type="EC" id="2.1.1.77" evidence="3"/>
<name>A0ABV5YA83_9ACTN</name>
<comment type="subcellular location">
    <subcellularLocation>
        <location evidence="1">Cytoplasm</location>
    </subcellularLocation>
</comment>
<evidence type="ECO:0000256" key="10">
    <source>
        <dbReference type="ARBA" id="ARBA00031323"/>
    </source>
</evidence>
<evidence type="ECO:0000256" key="2">
    <source>
        <dbReference type="ARBA" id="ARBA00005369"/>
    </source>
</evidence>
<dbReference type="SUPFAM" id="SSF53335">
    <property type="entry name" value="S-adenosyl-L-methionine-dependent methyltransferases"/>
    <property type="match status" value="1"/>
</dbReference>